<protein>
    <submittedName>
        <fullName evidence="7">RNA polymerase sigma-70 factor</fullName>
    </submittedName>
</protein>
<name>A0A6I6JU02_9BACT</name>
<dbReference type="SUPFAM" id="SSF88659">
    <property type="entry name" value="Sigma3 and sigma4 domains of RNA polymerase sigma factors"/>
    <property type="match status" value="1"/>
</dbReference>
<dbReference type="Pfam" id="PF04542">
    <property type="entry name" value="Sigma70_r2"/>
    <property type="match status" value="1"/>
</dbReference>
<dbReference type="SUPFAM" id="SSF88946">
    <property type="entry name" value="Sigma2 domain of RNA polymerase sigma factors"/>
    <property type="match status" value="1"/>
</dbReference>
<sequence length="199" mass="23573">MKTSEKEIIRGLKKGDESTFVYLFNEYYVSLCAYSQKYVGRKDVAEEIVSDIFFSIWENRKKLKINTSLKSYLFKSVVNNSLYYLRKLEKENKLKEFFSDREVNNIEFSFSPEEVLEQSIIKNNISEKIEEAVNRLPEQQKKAFKLKRFEGKKNKEIAELMGLSIKTVEMHLSKAMLKLREDLKNSLPDFLFFILFKSL</sequence>
<accession>A0A6I6JU02</accession>
<dbReference type="AlphaFoldDB" id="A0A6I6JU02"/>
<evidence type="ECO:0000313" key="8">
    <source>
        <dbReference type="Proteomes" id="UP000428260"/>
    </source>
</evidence>
<gene>
    <name evidence="7" type="ORF">GM418_08305</name>
</gene>
<dbReference type="InterPro" id="IPR013249">
    <property type="entry name" value="RNA_pol_sigma70_r4_t2"/>
</dbReference>
<dbReference type="Pfam" id="PF08281">
    <property type="entry name" value="Sigma70_r4_2"/>
    <property type="match status" value="1"/>
</dbReference>
<feature type="domain" description="RNA polymerase sigma factor 70 region 4 type 2" evidence="6">
    <location>
        <begin position="127"/>
        <end position="179"/>
    </location>
</feature>
<evidence type="ECO:0000256" key="1">
    <source>
        <dbReference type="ARBA" id="ARBA00010641"/>
    </source>
</evidence>
<dbReference type="NCBIfam" id="TIGR02985">
    <property type="entry name" value="Sig70_bacteroi1"/>
    <property type="match status" value="1"/>
</dbReference>
<evidence type="ECO:0000259" key="6">
    <source>
        <dbReference type="Pfam" id="PF08281"/>
    </source>
</evidence>
<dbReference type="InterPro" id="IPR013325">
    <property type="entry name" value="RNA_pol_sigma_r2"/>
</dbReference>
<keyword evidence="4" id="KW-0804">Transcription</keyword>
<dbReference type="GO" id="GO:0006352">
    <property type="term" value="P:DNA-templated transcription initiation"/>
    <property type="evidence" value="ECO:0007669"/>
    <property type="project" value="InterPro"/>
</dbReference>
<dbReference type="PANTHER" id="PTHR43133">
    <property type="entry name" value="RNA POLYMERASE ECF-TYPE SIGMA FACTO"/>
    <property type="match status" value="1"/>
</dbReference>
<proteinExistence type="inferred from homology"/>
<keyword evidence="8" id="KW-1185">Reference proteome</keyword>
<evidence type="ECO:0000256" key="4">
    <source>
        <dbReference type="ARBA" id="ARBA00023163"/>
    </source>
</evidence>
<keyword evidence="2" id="KW-0805">Transcription regulation</keyword>
<dbReference type="Gene3D" id="1.10.10.10">
    <property type="entry name" value="Winged helix-like DNA-binding domain superfamily/Winged helix DNA-binding domain"/>
    <property type="match status" value="1"/>
</dbReference>
<dbReference type="PANTHER" id="PTHR43133:SF46">
    <property type="entry name" value="RNA POLYMERASE SIGMA-70 FACTOR ECF SUBFAMILY"/>
    <property type="match status" value="1"/>
</dbReference>
<dbReference type="InterPro" id="IPR007627">
    <property type="entry name" value="RNA_pol_sigma70_r2"/>
</dbReference>
<dbReference type="EMBL" id="CP046401">
    <property type="protein sequence ID" value="QGY43657.1"/>
    <property type="molecule type" value="Genomic_DNA"/>
</dbReference>
<evidence type="ECO:0000256" key="3">
    <source>
        <dbReference type="ARBA" id="ARBA00023082"/>
    </source>
</evidence>
<dbReference type="Proteomes" id="UP000428260">
    <property type="component" value="Chromosome"/>
</dbReference>
<dbReference type="InterPro" id="IPR036388">
    <property type="entry name" value="WH-like_DNA-bd_sf"/>
</dbReference>
<dbReference type="KEGG" id="mcos:GM418_08305"/>
<dbReference type="InterPro" id="IPR014327">
    <property type="entry name" value="RNA_pol_sigma70_bacteroid"/>
</dbReference>
<dbReference type="GO" id="GO:0003677">
    <property type="term" value="F:DNA binding"/>
    <property type="evidence" value="ECO:0007669"/>
    <property type="project" value="InterPro"/>
</dbReference>
<dbReference type="CDD" id="cd06171">
    <property type="entry name" value="Sigma70_r4"/>
    <property type="match status" value="1"/>
</dbReference>
<organism evidence="7 8">
    <name type="scientific">Maribellus comscasis</name>
    <dbReference type="NCBI Taxonomy" id="2681766"/>
    <lineage>
        <taxon>Bacteria</taxon>
        <taxon>Pseudomonadati</taxon>
        <taxon>Bacteroidota</taxon>
        <taxon>Bacteroidia</taxon>
        <taxon>Marinilabiliales</taxon>
        <taxon>Prolixibacteraceae</taxon>
        <taxon>Maribellus</taxon>
    </lineage>
</organism>
<feature type="domain" description="RNA polymerase sigma-70 region 2" evidence="5">
    <location>
        <begin position="23"/>
        <end position="89"/>
    </location>
</feature>
<dbReference type="RefSeq" id="WP_158865003.1">
    <property type="nucleotide sequence ID" value="NZ_CP046401.1"/>
</dbReference>
<evidence type="ECO:0000313" key="7">
    <source>
        <dbReference type="EMBL" id="QGY43657.1"/>
    </source>
</evidence>
<dbReference type="InterPro" id="IPR013324">
    <property type="entry name" value="RNA_pol_sigma_r3/r4-like"/>
</dbReference>
<dbReference type="InterPro" id="IPR014284">
    <property type="entry name" value="RNA_pol_sigma-70_dom"/>
</dbReference>
<evidence type="ECO:0000256" key="2">
    <source>
        <dbReference type="ARBA" id="ARBA00023015"/>
    </source>
</evidence>
<dbReference type="NCBIfam" id="TIGR02937">
    <property type="entry name" value="sigma70-ECF"/>
    <property type="match status" value="1"/>
</dbReference>
<dbReference type="GO" id="GO:0016987">
    <property type="term" value="F:sigma factor activity"/>
    <property type="evidence" value="ECO:0007669"/>
    <property type="project" value="UniProtKB-KW"/>
</dbReference>
<comment type="similarity">
    <text evidence="1">Belongs to the sigma-70 factor family. ECF subfamily.</text>
</comment>
<keyword evidence="3" id="KW-0731">Sigma factor</keyword>
<reference evidence="7 8" key="1">
    <citation type="submission" date="2019-11" db="EMBL/GenBank/DDBJ databases">
        <authorList>
            <person name="Zheng R.K."/>
            <person name="Sun C.M."/>
        </authorList>
    </citation>
    <scope>NUCLEOTIDE SEQUENCE [LARGE SCALE GENOMIC DNA]</scope>
    <source>
        <strain evidence="7 8">WC007</strain>
    </source>
</reference>
<dbReference type="Gene3D" id="1.10.1740.10">
    <property type="match status" value="1"/>
</dbReference>
<dbReference type="InterPro" id="IPR039425">
    <property type="entry name" value="RNA_pol_sigma-70-like"/>
</dbReference>
<evidence type="ECO:0000259" key="5">
    <source>
        <dbReference type="Pfam" id="PF04542"/>
    </source>
</evidence>